<feature type="transmembrane region" description="Helical" evidence="1">
    <location>
        <begin position="68"/>
        <end position="95"/>
    </location>
</feature>
<proteinExistence type="predicted"/>
<dbReference type="Proteomes" id="UP000663879">
    <property type="component" value="Unassembled WGS sequence"/>
</dbReference>
<name>A0A814E2Q1_9BILA</name>
<evidence type="ECO:0000313" key="3">
    <source>
        <dbReference type="Proteomes" id="UP000663879"/>
    </source>
</evidence>
<evidence type="ECO:0000256" key="1">
    <source>
        <dbReference type="SAM" id="Phobius"/>
    </source>
</evidence>
<accession>A0A814E2Q1</accession>
<keyword evidence="3" id="KW-1185">Reference proteome</keyword>
<dbReference type="SUPFAM" id="SSF50998">
    <property type="entry name" value="Quinoprotein alcohol dehydrogenase-like"/>
    <property type="match status" value="1"/>
</dbReference>
<dbReference type="EMBL" id="CAJNOC010003047">
    <property type="protein sequence ID" value="CAF0965259.1"/>
    <property type="molecule type" value="Genomic_DNA"/>
</dbReference>
<comment type="caution">
    <text evidence="2">The sequence shown here is derived from an EMBL/GenBank/DDBJ whole genome shotgun (WGS) entry which is preliminary data.</text>
</comment>
<dbReference type="InterPro" id="IPR011047">
    <property type="entry name" value="Quinoprotein_ADH-like_sf"/>
</dbReference>
<organism evidence="2 3">
    <name type="scientific">Brachionus calyciflorus</name>
    <dbReference type="NCBI Taxonomy" id="104777"/>
    <lineage>
        <taxon>Eukaryota</taxon>
        <taxon>Metazoa</taxon>
        <taxon>Spiralia</taxon>
        <taxon>Gnathifera</taxon>
        <taxon>Rotifera</taxon>
        <taxon>Eurotatoria</taxon>
        <taxon>Monogononta</taxon>
        <taxon>Pseudotrocha</taxon>
        <taxon>Ploima</taxon>
        <taxon>Brachionidae</taxon>
        <taxon>Brachionus</taxon>
    </lineage>
</organism>
<keyword evidence="1" id="KW-1133">Transmembrane helix</keyword>
<keyword evidence="1" id="KW-0472">Membrane</keyword>
<dbReference type="AlphaFoldDB" id="A0A814E2Q1"/>
<dbReference type="Gene3D" id="2.130.10.10">
    <property type="entry name" value="YVTN repeat-like/Quinoprotein amine dehydrogenase"/>
    <property type="match status" value="1"/>
</dbReference>
<keyword evidence="1" id="KW-0812">Transmembrane</keyword>
<dbReference type="InterPro" id="IPR015943">
    <property type="entry name" value="WD40/YVTN_repeat-like_dom_sf"/>
</dbReference>
<protein>
    <submittedName>
        <fullName evidence="2">Uncharacterized protein</fullName>
    </submittedName>
</protein>
<sequence length="573" mass="59635">MFGNYGGRRGFSSGFGLGNRGFRSRGFRNVGYNSGGFNNLGYSSGGGFSSGGGGGGGFSSGLGIGSTVLIISLVSVSVFVVVVTGVAGLTALGLIPVFISAGSSSAGAAAAAAPVAPVAPLVPVVPVAPAVLGSQGPLGLATALGSSLVVAPASGGLVLTNSAGQVIKTVTTETVSILQFVNSNTILAATSTNNVIFVNSAGNIINTVSLAEYMLIKSITTTASGQVLISTCAGVLIVQDSSGNITNTVDLAVSLTHVKVLSNNNTVVVDTAKNIKILNSSYSVIQTIKASSDAGLITNLEVTTKNGQELIMYTIGSKIYLINVFNTSLVTTITTQGVISTFKELDNELLVVASGNNVYYYNLNTSLLITSVTLSSGIKSINVNMTNVIVVTNNGSLVYLDSNGNLLVNVLTLGLNQADYILVNGSDNGRIKLIGNNGTIWREYQIFELNSKVIVKYLNEKVMVGISDKGEVALIDVTDGNVLKKYRTNETLIYLVIIQNDKVMIGSEEGGFLWLDSSLNVKKSFNVTQVLSLVDVKIKSISVESESTIVIKTNSGDIVYDFVKDLIKLNLII</sequence>
<reference evidence="2" key="1">
    <citation type="submission" date="2021-02" db="EMBL/GenBank/DDBJ databases">
        <authorList>
            <person name="Nowell W R."/>
        </authorList>
    </citation>
    <scope>NUCLEOTIDE SEQUENCE</scope>
    <source>
        <strain evidence="2">Ploen Becks lab</strain>
    </source>
</reference>
<evidence type="ECO:0000313" key="2">
    <source>
        <dbReference type="EMBL" id="CAF0965259.1"/>
    </source>
</evidence>
<gene>
    <name evidence="2" type="ORF">OXX778_LOCUS14632</name>
</gene>